<evidence type="ECO:0000256" key="4">
    <source>
        <dbReference type="ARBA" id="ARBA00008233"/>
    </source>
</evidence>
<reference evidence="16" key="1">
    <citation type="journal article" date="2019" name="bioRxiv">
        <title>The Genome of the Zebra Mussel, Dreissena polymorpha: A Resource for Invasive Species Research.</title>
        <authorList>
            <person name="McCartney M.A."/>
            <person name="Auch B."/>
            <person name="Kono T."/>
            <person name="Mallez S."/>
            <person name="Zhang Y."/>
            <person name="Obille A."/>
            <person name="Becker A."/>
            <person name="Abrahante J.E."/>
            <person name="Garbe J."/>
            <person name="Badalamenti J.P."/>
            <person name="Herman A."/>
            <person name="Mangelson H."/>
            <person name="Liachko I."/>
            <person name="Sullivan S."/>
            <person name="Sone E.D."/>
            <person name="Koren S."/>
            <person name="Silverstein K.A.T."/>
            <person name="Beckman K.B."/>
            <person name="Gohl D.M."/>
        </authorList>
    </citation>
    <scope>NUCLEOTIDE SEQUENCE</scope>
    <source>
        <strain evidence="16">Duluth1</strain>
        <tissue evidence="16">Whole animal</tissue>
    </source>
</reference>
<evidence type="ECO:0000256" key="13">
    <source>
        <dbReference type="SAM" id="Coils"/>
    </source>
</evidence>
<comment type="caution">
    <text evidence="16">The sequence shown here is derived from an EMBL/GenBank/DDBJ whole genome shotgun (WGS) entry which is preliminary data.</text>
</comment>
<keyword evidence="8 13" id="KW-0175">Coiled coil</keyword>
<evidence type="ECO:0000256" key="6">
    <source>
        <dbReference type="ARBA" id="ARBA00022490"/>
    </source>
</evidence>
<evidence type="ECO:0000256" key="8">
    <source>
        <dbReference type="ARBA" id="ARBA00023054"/>
    </source>
</evidence>
<reference evidence="16" key="2">
    <citation type="submission" date="2020-11" db="EMBL/GenBank/DDBJ databases">
        <authorList>
            <person name="McCartney M.A."/>
            <person name="Auch B."/>
            <person name="Kono T."/>
            <person name="Mallez S."/>
            <person name="Becker A."/>
            <person name="Gohl D.M."/>
            <person name="Silverstein K.A.T."/>
            <person name="Koren S."/>
            <person name="Bechman K.B."/>
            <person name="Herman A."/>
            <person name="Abrahante J.E."/>
            <person name="Garbe J."/>
        </authorList>
    </citation>
    <scope>NUCLEOTIDE SEQUENCE</scope>
    <source>
        <strain evidence="16">Duluth1</strain>
        <tissue evidence="16">Whole animal</tissue>
    </source>
</reference>
<protein>
    <recommendedName>
        <fullName evidence="5">Mitochondria-eating protein</fullName>
    </recommendedName>
    <alternativeName>
        <fullName evidence="12">Spermatogenesis-associated protein 18</fullName>
    </alternativeName>
</protein>
<dbReference type="AlphaFoldDB" id="A0A9D4HR54"/>
<feature type="region of interest" description="Disordered" evidence="14">
    <location>
        <begin position="340"/>
        <end position="386"/>
    </location>
</feature>
<evidence type="ECO:0000256" key="2">
    <source>
        <dbReference type="ARBA" id="ARBA00004305"/>
    </source>
</evidence>
<feature type="coiled-coil region" evidence="13">
    <location>
        <begin position="30"/>
        <end position="102"/>
    </location>
</feature>
<comment type="similarity">
    <text evidence="4">Belongs to the MIEAP family.</text>
</comment>
<proteinExistence type="inferred from homology"/>
<accession>A0A9D4HR54</accession>
<keyword evidence="6" id="KW-0963">Cytoplasm</keyword>
<evidence type="ECO:0000313" key="17">
    <source>
        <dbReference type="Proteomes" id="UP000828390"/>
    </source>
</evidence>
<evidence type="ECO:0000259" key="15">
    <source>
        <dbReference type="Pfam" id="PF16026"/>
    </source>
</evidence>
<dbReference type="Pfam" id="PF16026">
    <property type="entry name" value="MIEAP"/>
    <property type="match status" value="1"/>
</dbReference>
<dbReference type="InterPro" id="IPR026169">
    <property type="entry name" value="MIEAP"/>
</dbReference>
<dbReference type="GO" id="GO:0005759">
    <property type="term" value="C:mitochondrial matrix"/>
    <property type="evidence" value="ECO:0007669"/>
    <property type="project" value="UniProtKB-SubCell"/>
</dbReference>
<dbReference type="GO" id="GO:0005741">
    <property type="term" value="C:mitochondrial outer membrane"/>
    <property type="evidence" value="ECO:0007669"/>
    <property type="project" value="UniProtKB-SubCell"/>
</dbReference>
<evidence type="ECO:0000256" key="9">
    <source>
        <dbReference type="ARBA" id="ARBA00023121"/>
    </source>
</evidence>
<feature type="compositionally biased region" description="Polar residues" evidence="14">
    <location>
        <begin position="375"/>
        <end position="386"/>
    </location>
</feature>
<keyword evidence="7" id="KW-1000">Mitochondrion outer membrane</keyword>
<name>A0A9D4HR54_DREPO</name>
<dbReference type="EMBL" id="JAIWYP010000012">
    <property type="protein sequence ID" value="KAH3727945.1"/>
    <property type="molecule type" value="Genomic_DNA"/>
</dbReference>
<evidence type="ECO:0000256" key="3">
    <source>
        <dbReference type="ARBA" id="ARBA00004496"/>
    </source>
</evidence>
<evidence type="ECO:0000256" key="12">
    <source>
        <dbReference type="ARBA" id="ARBA00032687"/>
    </source>
</evidence>
<sequence>MAESCISILKLLIMMKRKEIQRGIDQIEHAPQLTEKLKEMQKDIHRLKKENEELQQNRKSTERVNYSHAFNEKKLKKIEKELANTKQELDDANNRLSQLMGRKLTDNNPAIADLNDVNRPQNLGQRYSELYDNQWTDAFGSLQKDPSFEDERQIFDMLLNVLVKAMDFCKRNAEFHKRHITNTLLMRDDEVCQLTSTQSKLIKDVMKVTAPESGMRLFEKYRSELGSENARYARYALLITPYLQECFSICWLMCVQDPPVVFGSLPKHGAAFDKNAYKEFTQSGTNIDFVVWPAMFLFQGGNVLCKGVAQGKKTYTPGNSSSKSAWSSSPEDLKYDSYARKHEDKIRSRDTRSAGTSKTPAYGSHTTKGEDNIRSRNTPDFQSTTMHSSRSYDWRNRYSDARIPQYILDNFEMWSRIYPANDRKLMEAMGRDNYFRCVEYFKQKGYF</sequence>
<dbReference type="PANTHER" id="PTHR21771:SF0">
    <property type="entry name" value="MITOCHONDRIA-EATING PROTEIN"/>
    <property type="match status" value="1"/>
</dbReference>
<evidence type="ECO:0000256" key="5">
    <source>
        <dbReference type="ARBA" id="ARBA00019863"/>
    </source>
</evidence>
<dbReference type="OrthoDB" id="6087610at2759"/>
<evidence type="ECO:0000256" key="11">
    <source>
        <dbReference type="ARBA" id="ARBA00023136"/>
    </source>
</evidence>
<feature type="compositionally biased region" description="Basic and acidic residues" evidence="14">
    <location>
        <begin position="340"/>
        <end position="352"/>
    </location>
</feature>
<organism evidence="16 17">
    <name type="scientific">Dreissena polymorpha</name>
    <name type="common">Zebra mussel</name>
    <name type="synonym">Mytilus polymorpha</name>
    <dbReference type="NCBI Taxonomy" id="45954"/>
    <lineage>
        <taxon>Eukaryota</taxon>
        <taxon>Metazoa</taxon>
        <taxon>Spiralia</taxon>
        <taxon>Lophotrochozoa</taxon>
        <taxon>Mollusca</taxon>
        <taxon>Bivalvia</taxon>
        <taxon>Autobranchia</taxon>
        <taxon>Heteroconchia</taxon>
        <taxon>Euheterodonta</taxon>
        <taxon>Imparidentia</taxon>
        <taxon>Neoheterodontei</taxon>
        <taxon>Myida</taxon>
        <taxon>Dreissenoidea</taxon>
        <taxon>Dreissenidae</taxon>
        <taxon>Dreissena</taxon>
    </lineage>
</organism>
<evidence type="ECO:0000313" key="16">
    <source>
        <dbReference type="EMBL" id="KAH3727945.1"/>
    </source>
</evidence>
<evidence type="ECO:0000256" key="10">
    <source>
        <dbReference type="ARBA" id="ARBA00023128"/>
    </source>
</evidence>
<keyword evidence="10" id="KW-0496">Mitochondrion</keyword>
<feature type="domain" description="Mitochondria-eating protein C-terminal" evidence="15">
    <location>
        <begin position="119"/>
        <end position="309"/>
    </location>
</feature>
<dbReference type="GO" id="GO:0008289">
    <property type="term" value="F:lipid binding"/>
    <property type="evidence" value="ECO:0007669"/>
    <property type="project" value="UniProtKB-KW"/>
</dbReference>
<gene>
    <name evidence="16" type="ORF">DPMN_053891</name>
</gene>
<comment type="subcellular location">
    <subcellularLocation>
        <location evidence="3">Cytoplasm</location>
    </subcellularLocation>
    <subcellularLocation>
        <location evidence="2">Mitochondrion matrix</location>
    </subcellularLocation>
    <subcellularLocation>
        <location evidence="1">Mitochondrion outer membrane</location>
    </subcellularLocation>
</comment>
<dbReference type="Proteomes" id="UP000828390">
    <property type="component" value="Unassembled WGS sequence"/>
</dbReference>
<dbReference type="InterPro" id="IPR031981">
    <property type="entry name" value="MIEAP_C"/>
</dbReference>
<keyword evidence="17" id="KW-1185">Reference proteome</keyword>
<dbReference type="GO" id="GO:0035694">
    <property type="term" value="P:mitochondrial protein catabolic process"/>
    <property type="evidence" value="ECO:0007669"/>
    <property type="project" value="InterPro"/>
</dbReference>
<dbReference type="PANTHER" id="PTHR21771">
    <property type="entry name" value="MITOCHONDRIA-EATING PROTEIN-RELATED"/>
    <property type="match status" value="1"/>
</dbReference>
<keyword evidence="11" id="KW-0472">Membrane</keyword>
<evidence type="ECO:0000256" key="1">
    <source>
        <dbReference type="ARBA" id="ARBA00004294"/>
    </source>
</evidence>
<evidence type="ECO:0000256" key="7">
    <source>
        <dbReference type="ARBA" id="ARBA00022787"/>
    </source>
</evidence>
<keyword evidence="9" id="KW-0446">Lipid-binding</keyword>
<evidence type="ECO:0000256" key="14">
    <source>
        <dbReference type="SAM" id="MobiDB-lite"/>
    </source>
</evidence>
<dbReference type="GO" id="GO:0035695">
    <property type="term" value="P:mitophagy by internal vacuole formation"/>
    <property type="evidence" value="ECO:0007669"/>
    <property type="project" value="TreeGrafter"/>
</dbReference>